<dbReference type="Proteomes" id="UP001189429">
    <property type="component" value="Unassembled WGS sequence"/>
</dbReference>
<evidence type="ECO:0000313" key="2">
    <source>
        <dbReference type="EMBL" id="CAK0833414.1"/>
    </source>
</evidence>
<evidence type="ECO:0000313" key="3">
    <source>
        <dbReference type="Proteomes" id="UP001189429"/>
    </source>
</evidence>
<gene>
    <name evidence="2" type="ORF">PCOR1329_LOCUS31127</name>
</gene>
<proteinExistence type="predicted"/>
<organism evidence="2 3">
    <name type="scientific">Prorocentrum cordatum</name>
    <dbReference type="NCBI Taxonomy" id="2364126"/>
    <lineage>
        <taxon>Eukaryota</taxon>
        <taxon>Sar</taxon>
        <taxon>Alveolata</taxon>
        <taxon>Dinophyceae</taxon>
        <taxon>Prorocentrales</taxon>
        <taxon>Prorocentraceae</taxon>
        <taxon>Prorocentrum</taxon>
    </lineage>
</organism>
<reference evidence="2" key="1">
    <citation type="submission" date="2023-10" db="EMBL/GenBank/DDBJ databases">
        <authorList>
            <person name="Chen Y."/>
            <person name="Shah S."/>
            <person name="Dougan E. K."/>
            <person name="Thang M."/>
            <person name="Chan C."/>
        </authorList>
    </citation>
    <scope>NUCLEOTIDE SEQUENCE [LARGE SCALE GENOMIC DNA]</scope>
</reference>
<evidence type="ECO:0000256" key="1">
    <source>
        <dbReference type="SAM" id="MobiDB-lite"/>
    </source>
</evidence>
<comment type="caution">
    <text evidence="2">The sequence shown here is derived from an EMBL/GenBank/DDBJ whole genome shotgun (WGS) entry which is preliminary data.</text>
</comment>
<name>A0ABN9SNK3_9DINO</name>
<evidence type="ECO:0008006" key="4">
    <source>
        <dbReference type="Google" id="ProtNLM"/>
    </source>
</evidence>
<feature type="region of interest" description="Disordered" evidence="1">
    <location>
        <begin position="16"/>
        <end position="58"/>
    </location>
</feature>
<keyword evidence="3" id="KW-1185">Reference proteome</keyword>
<sequence>MGFFVGICLFHAGVPRRPGRSAGDMREGAGGEGGVRGAHQRCWQGSGEPGPDRDQGEEGFVVDLPQRVRRGDSLGSELRLPLNIHEAPPTPARAVTEAGALHDLNKMTSTPAFKLASLPARAKHEAVVRVLGKLAHGRAPDLTVCNADKQLAGVVAKLKYFARVATGGAAGPGQAKIFFGPDGLEVLLEGAKLKDAKGTLAKDDMAKLLEYTHLLTPQLASETAALTNAKLESKVVGEVSERKKKQPMKSAAAQAAEDEAVREAMKIFS</sequence>
<dbReference type="EMBL" id="CAUYUJ010012180">
    <property type="protein sequence ID" value="CAK0833414.1"/>
    <property type="molecule type" value="Genomic_DNA"/>
</dbReference>
<protein>
    <recommendedName>
        <fullName evidence="4">50S ribosomal protein L30</fullName>
    </recommendedName>
</protein>
<accession>A0ABN9SNK3</accession>